<proteinExistence type="inferred from homology"/>
<keyword evidence="6 7" id="KW-0012">Acyltransferase</keyword>
<reference evidence="10" key="1">
    <citation type="submission" date="2014-11" db="EMBL/GenBank/DDBJ databases">
        <authorList>
            <person name="Otto D Thomas"/>
            <person name="Naeem Raeece"/>
        </authorList>
    </citation>
    <scope>NUCLEOTIDE SEQUENCE</scope>
</reference>
<dbReference type="InterPro" id="IPR039859">
    <property type="entry name" value="PFA4/ZDH16/20/ERF2-like"/>
</dbReference>
<evidence type="ECO:0000256" key="7">
    <source>
        <dbReference type="RuleBase" id="RU079119"/>
    </source>
</evidence>
<feature type="transmembrane region" description="Helical" evidence="7">
    <location>
        <begin position="12"/>
        <end position="39"/>
    </location>
</feature>
<comment type="similarity">
    <text evidence="7">Belongs to the DHHC palmitoyltransferase family.</text>
</comment>
<feature type="compositionally biased region" description="Basic and acidic residues" evidence="8">
    <location>
        <begin position="524"/>
        <end position="541"/>
    </location>
</feature>
<evidence type="ECO:0000256" key="3">
    <source>
        <dbReference type="ARBA" id="ARBA00022692"/>
    </source>
</evidence>
<dbReference type="EMBL" id="CDMZ01000343">
    <property type="protein sequence ID" value="CEM12174.1"/>
    <property type="molecule type" value="Genomic_DNA"/>
</dbReference>
<gene>
    <name evidence="10" type="ORF">Cvel_16791</name>
</gene>
<dbReference type="InterPro" id="IPR001594">
    <property type="entry name" value="Palmitoyltrfase_DHHC"/>
</dbReference>
<evidence type="ECO:0000259" key="9">
    <source>
        <dbReference type="Pfam" id="PF01529"/>
    </source>
</evidence>
<feature type="transmembrane region" description="Helical" evidence="7">
    <location>
        <begin position="213"/>
        <end position="235"/>
    </location>
</feature>
<feature type="domain" description="Palmitoyltransferase DHHC" evidence="9">
    <location>
        <begin position="122"/>
        <end position="258"/>
    </location>
</feature>
<dbReference type="GO" id="GO:0005794">
    <property type="term" value="C:Golgi apparatus"/>
    <property type="evidence" value="ECO:0007669"/>
    <property type="project" value="TreeGrafter"/>
</dbReference>
<feature type="transmembrane region" description="Helical" evidence="7">
    <location>
        <begin position="59"/>
        <end position="81"/>
    </location>
</feature>
<keyword evidence="2 7" id="KW-0808">Transferase</keyword>
<dbReference type="VEuPathDB" id="CryptoDB:Cvel_16791"/>
<feature type="compositionally biased region" description="Acidic residues" evidence="8">
    <location>
        <begin position="324"/>
        <end position="333"/>
    </location>
</feature>
<keyword evidence="4 7" id="KW-1133">Transmembrane helix</keyword>
<evidence type="ECO:0000256" key="2">
    <source>
        <dbReference type="ARBA" id="ARBA00022679"/>
    </source>
</evidence>
<feature type="compositionally biased region" description="Low complexity" evidence="8">
    <location>
        <begin position="397"/>
        <end position="412"/>
    </location>
</feature>
<keyword evidence="3 7" id="KW-0812">Transmembrane</keyword>
<dbReference type="EC" id="2.3.1.225" evidence="7"/>
<feature type="compositionally biased region" description="Basic and acidic residues" evidence="8">
    <location>
        <begin position="498"/>
        <end position="508"/>
    </location>
</feature>
<dbReference type="GO" id="GO:0006612">
    <property type="term" value="P:protein targeting to membrane"/>
    <property type="evidence" value="ECO:0007669"/>
    <property type="project" value="TreeGrafter"/>
</dbReference>
<evidence type="ECO:0000256" key="1">
    <source>
        <dbReference type="ARBA" id="ARBA00004141"/>
    </source>
</evidence>
<feature type="region of interest" description="Disordered" evidence="8">
    <location>
        <begin position="317"/>
        <end position="541"/>
    </location>
</feature>
<feature type="compositionally biased region" description="Basic and acidic residues" evidence="8">
    <location>
        <begin position="356"/>
        <end position="383"/>
    </location>
</feature>
<comment type="subcellular location">
    <subcellularLocation>
        <location evidence="1">Membrane</location>
        <topology evidence="1">Multi-pass membrane protein</topology>
    </subcellularLocation>
</comment>
<feature type="compositionally biased region" description="Basic and acidic residues" evidence="8">
    <location>
        <begin position="450"/>
        <end position="480"/>
    </location>
</feature>
<dbReference type="GO" id="GO:0005783">
    <property type="term" value="C:endoplasmic reticulum"/>
    <property type="evidence" value="ECO:0007669"/>
    <property type="project" value="TreeGrafter"/>
</dbReference>
<dbReference type="GO" id="GO:0016020">
    <property type="term" value="C:membrane"/>
    <property type="evidence" value="ECO:0007669"/>
    <property type="project" value="UniProtKB-SubCell"/>
</dbReference>
<name>A0A0G4FG48_9ALVE</name>
<evidence type="ECO:0000256" key="8">
    <source>
        <dbReference type="SAM" id="MobiDB-lite"/>
    </source>
</evidence>
<organism evidence="10">
    <name type="scientific">Chromera velia CCMP2878</name>
    <dbReference type="NCBI Taxonomy" id="1169474"/>
    <lineage>
        <taxon>Eukaryota</taxon>
        <taxon>Sar</taxon>
        <taxon>Alveolata</taxon>
        <taxon>Colpodellida</taxon>
        <taxon>Chromeraceae</taxon>
        <taxon>Chromera</taxon>
    </lineage>
</organism>
<dbReference type="Pfam" id="PF01529">
    <property type="entry name" value="DHHC"/>
    <property type="match status" value="1"/>
</dbReference>
<evidence type="ECO:0000256" key="5">
    <source>
        <dbReference type="ARBA" id="ARBA00023136"/>
    </source>
</evidence>
<feature type="transmembrane region" description="Helical" evidence="7">
    <location>
        <begin position="173"/>
        <end position="193"/>
    </location>
</feature>
<comment type="catalytic activity">
    <reaction evidence="7">
        <text>L-cysteinyl-[protein] + hexadecanoyl-CoA = S-hexadecanoyl-L-cysteinyl-[protein] + CoA</text>
        <dbReference type="Rhea" id="RHEA:36683"/>
        <dbReference type="Rhea" id="RHEA-COMP:10131"/>
        <dbReference type="Rhea" id="RHEA-COMP:11032"/>
        <dbReference type="ChEBI" id="CHEBI:29950"/>
        <dbReference type="ChEBI" id="CHEBI:57287"/>
        <dbReference type="ChEBI" id="CHEBI:57379"/>
        <dbReference type="ChEBI" id="CHEBI:74151"/>
        <dbReference type="EC" id="2.3.1.225"/>
    </reaction>
</comment>
<protein>
    <recommendedName>
        <fullName evidence="7">Palmitoyltransferase</fullName>
        <ecNumber evidence="7">2.3.1.225</ecNumber>
    </recommendedName>
</protein>
<dbReference type="PANTHER" id="PTHR22883">
    <property type="entry name" value="ZINC FINGER DHHC DOMAIN CONTAINING PROTEIN"/>
    <property type="match status" value="1"/>
</dbReference>
<feature type="compositionally biased region" description="Low complexity" evidence="8">
    <location>
        <begin position="485"/>
        <end position="496"/>
    </location>
</feature>
<comment type="domain">
    <text evidence="7">The DHHC domain is required for palmitoyltransferase activity.</text>
</comment>
<accession>A0A0G4FG48</accession>
<evidence type="ECO:0000256" key="6">
    <source>
        <dbReference type="ARBA" id="ARBA00023315"/>
    </source>
</evidence>
<feature type="compositionally biased region" description="Low complexity" evidence="8">
    <location>
        <begin position="509"/>
        <end position="523"/>
    </location>
</feature>
<sequence length="541" mass="60307">MHFIWDPLGIFFSIATWVLMIFADVVVTQCIFVNSFSVSSGLKVLPSCFPGLQLNFRPLVVWIFWQLCLLFAFLSHLMAIFTDPGSLHHAKAPPEPPLRELEKAYKVAASQNDPPLPGSPPRARTCRECKNRWKPPRAHHCKTCRFCVFRMDHHCPWVNNCVGFRNQKHFINFLMYTALSSGTALFVLTYALLRWMFQTSVKQSAPAPIAVSQSNAVCIICLILVAVECLFFVCFTMDFLMEQFEALTTNSTLVESYQRTHGFQRRFMDHVTEVYGKNWITWLMPVPPQIETNLFEPALPDNPEEMAYFERHARLRANGGGGGDGDDLSDEGFDGPGGWGLGDSDDESAPPSAEEGEGRDAGEKLRYRGRGGEGGDAGDDVRWGKLNGTSPRPPPASSSSSAWRRTPAPSSQPRRRSRSRDGCPSAVSSGRRLSNSNSNAGEAGQSGEGQFEKGGRGHQRPRERERDHQSETDSSRESRTGYRNGGMPSKKGSGSKARQRERERESGRESAYSSSEESVLSYRGDGREGEKKGGKTKEKFR</sequence>
<dbReference type="PROSITE" id="PS50216">
    <property type="entry name" value="DHHC"/>
    <property type="match status" value="1"/>
</dbReference>
<evidence type="ECO:0000313" key="10">
    <source>
        <dbReference type="EMBL" id="CEM12174.1"/>
    </source>
</evidence>
<dbReference type="AlphaFoldDB" id="A0A0G4FG48"/>
<evidence type="ECO:0000256" key="4">
    <source>
        <dbReference type="ARBA" id="ARBA00022989"/>
    </source>
</evidence>
<keyword evidence="5 7" id="KW-0472">Membrane</keyword>
<dbReference type="GO" id="GO:0019706">
    <property type="term" value="F:protein-cysteine S-palmitoyltransferase activity"/>
    <property type="evidence" value="ECO:0007669"/>
    <property type="project" value="UniProtKB-EC"/>
</dbReference>
<dbReference type="PhylomeDB" id="A0A0G4FG48"/>